<feature type="transmembrane region" description="Helical" evidence="7">
    <location>
        <begin position="97"/>
        <end position="115"/>
    </location>
</feature>
<dbReference type="GO" id="GO:0015297">
    <property type="term" value="F:antiporter activity"/>
    <property type="evidence" value="ECO:0007669"/>
    <property type="project" value="InterPro"/>
</dbReference>
<evidence type="ECO:0000256" key="5">
    <source>
        <dbReference type="ARBA" id="ARBA00022989"/>
    </source>
</evidence>
<feature type="transmembrane region" description="Helical" evidence="7">
    <location>
        <begin position="318"/>
        <end position="339"/>
    </location>
</feature>
<dbReference type="NCBIfam" id="TIGR00797">
    <property type="entry name" value="matE"/>
    <property type="match status" value="1"/>
</dbReference>
<keyword evidence="5 7" id="KW-1133">Transmembrane helix</keyword>
<dbReference type="EMBL" id="UGTB01000004">
    <property type="protein sequence ID" value="SUB61685.1"/>
    <property type="molecule type" value="Genomic_DNA"/>
</dbReference>
<dbReference type="PANTHER" id="PTHR43549">
    <property type="entry name" value="MULTIDRUG RESISTANCE PROTEIN YPNP-RELATED"/>
    <property type="match status" value="1"/>
</dbReference>
<feature type="transmembrane region" description="Helical" evidence="7">
    <location>
        <begin position="419"/>
        <end position="437"/>
    </location>
</feature>
<dbReference type="Pfam" id="PF01554">
    <property type="entry name" value="MatE"/>
    <property type="match status" value="2"/>
</dbReference>
<evidence type="ECO:0000256" key="4">
    <source>
        <dbReference type="ARBA" id="ARBA00022692"/>
    </source>
</evidence>
<dbReference type="GeneID" id="79842939"/>
<dbReference type="AlphaFoldDB" id="A0A379CIS3"/>
<feature type="transmembrane region" description="Helical" evidence="7">
    <location>
        <begin position="193"/>
        <end position="220"/>
    </location>
</feature>
<proteinExistence type="predicted"/>
<evidence type="ECO:0000256" key="1">
    <source>
        <dbReference type="ARBA" id="ARBA00004651"/>
    </source>
</evidence>
<feature type="transmembrane region" description="Helical" evidence="7">
    <location>
        <begin position="164"/>
        <end position="187"/>
    </location>
</feature>
<comment type="subcellular location">
    <subcellularLocation>
        <location evidence="1">Cell membrane</location>
        <topology evidence="1">Multi-pass membrane protein</topology>
    </subcellularLocation>
</comment>
<feature type="transmembrane region" description="Helical" evidence="7">
    <location>
        <begin position="387"/>
        <end position="407"/>
    </location>
</feature>
<evidence type="ECO:0000256" key="3">
    <source>
        <dbReference type="ARBA" id="ARBA00022475"/>
    </source>
</evidence>
<feature type="transmembrane region" description="Helical" evidence="7">
    <location>
        <begin position="286"/>
        <end position="306"/>
    </location>
</feature>
<feature type="transmembrane region" description="Helical" evidence="7">
    <location>
        <begin position="359"/>
        <end position="380"/>
    </location>
</feature>
<accession>A0A379CIS3</accession>
<dbReference type="GO" id="GO:0005886">
    <property type="term" value="C:plasma membrane"/>
    <property type="evidence" value="ECO:0007669"/>
    <property type="project" value="UniProtKB-SubCell"/>
</dbReference>
<keyword evidence="4 7" id="KW-0812">Transmembrane</keyword>
<sequence>MVEQNKMETTPMLKLIISMSLPPLFSMFLQYTYNFVDCIFVSWISEDALTAVSLSFPLTTFMLASSIGIGVGINILIAKKLGQKDFDKANSIVSHGIILSTIMGLIIMTLVYLILKPYFMSFGLSENVYDLSITYMMICTLMQVPNMVHIAIQKIIQATGNMLAPMLFQIAGVVLNFVLDPILIFGYGPFPEMGIGGAAVSTVLGYSLSMALAFYVLIFTRQKVKIKVKGLRLDMSIFKDIFIFGLPSFIMNVLGAIMVSIANAFLIVYSTTAVAFFGAYFKVQQLIVMTVNGLIQGTIPIMSYNFGAKNYKRLNDSARYASIIAGLMMGLGGILLIVFPRLVLRIFMASEAMMDFGVGALRIMALSYVFNGLSTIIASYMQATARVSYSIIINLMRQLLLLVPSMWILTRLMGMEGVWYSFIVAEFICFIYAGMVFKKKRLV</sequence>
<keyword evidence="3" id="KW-1003">Cell membrane</keyword>
<dbReference type="InterPro" id="IPR002528">
    <property type="entry name" value="MATE_fam"/>
</dbReference>
<evidence type="ECO:0000256" key="6">
    <source>
        <dbReference type="ARBA" id="ARBA00023136"/>
    </source>
</evidence>
<gene>
    <name evidence="8" type="primary">mepA_6</name>
    <name evidence="8" type="ORF">NCTC11460_01630</name>
</gene>
<dbReference type="PIRSF" id="PIRSF006603">
    <property type="entry name" value="DinF"/>
    <property type="match status" value="1"/>
</dbReference>
<dbReference type="InterPro" id="IPR052031">
    <property type="entry name" value="Membrane_Transporter-Flippase"/>
</dbReference>
<name>A0A379CIS3_9FIRM</name>
<feature type="transmembrane region" description="Helical" evidence="7">
    <location>
        <begin position="241"/>
        <end position="266"/>
    </location>
</feature>
<keyword evidence="2" id="KW-0813">Transport</keyword>
<protein>
    <submittedName>
        <fullName evidence="8">Staphylococcal virulence regulator protein A</fullName>
    </submittedName>
</protein>
<evidence type="ECO:0000313" key="9">
    <source>
        <dbReference type="Proteomes" id="UP000255101"/>
    </source>
</evidence>
<keyword evidence="6 7" id="KW-0472">Membrane</keyword>
<dbReference type="RefSeq" id="WP_002846652.1">
    <property type="nucleotide sequence ID" value="NZ_CAMPYD010000004.1"/>
</dbReference>
<dbReference type="GO" id="GO:0042910">
    <property type="term" value="F:xenobiotic transmembrane transporter activity"/>
    <property type="evidence" value="ECO:0007669"/>
    <property type="project" value="InterPro"/>
</dbReference>
<dbReference type="PANTHER" id="PTHR43549:SF2">
    <property type="entry name" value="MULTIDRUG RESISTANCE PROTEIN NORM-RELATED"/>
    <property type="match status" value="1"/>
</dbReference>
<feature type="transmembrane region" description="Helical" evidence="7">
    <location>
        <begin position="53"/>
        <end position="77"/>
    </location>
</feature>
<organism evidence="8 9">
    <name type="scientific">Peptostreptococcus anaerobius</name>
    <dbReference type="NCBI Taxonomy" id="1261"/>
    <lineage>
        <taxon>Bacteria</taxon>
        <taxon>Bacillati</taxon>
        <taxon>Bacillota</taxon>
        <taxon>Clostridia</taxon>
        <taxon>Peptostreptococcales</taxon>
        <taxon>Peptostreptococcaceae</taxon>
        <taxon>Peptostreptococcus</taxon>
    </lineage>
</organism>
<feature type="transmembrane region" description="Helical" evidence="7">
    <location>
        <begin position="12"/>
        <end position="33"/>
    </location>
</feature>
<feature type="transmembrane region" description="Helical" evidence="7">
    <location>
        <begin position="135"/>
        <end position="152"/>
    </location>
</feature>
<evidence type="ECO:0000313" key="8">
    <source>
        <dbReference type="EMBL" id="SUB61685.1"/>
    </source>
</evidence>
<reference evidence="8 9" key="1">
    <citation type="submission" date="2018-06" db="EMBL/GenBank/DDBJ databases">
        <authorList>
            <consortium name="Pathogen Informatics"/>
            <person name="Doyle S."/>
        </authorList>
    </citation>
    <scope>NUCLEOTIDE SEQUENCE [LARGE SCALE GENOMIC DNA]</scope>
    <source>
        <strain evidence="8 9">NCTC11460</strain>
    </source>
</reference>
<evidence type="ECO:0000256" key="7">
    <source>
        <dbReference type="SAM" id="Phobius"/>
    </source>
</evidence>
<dbReference type="InterPro" id="IPR048279">
    <property type="entry name" value="MdtK-like"/>
</dbReference>
<dbReference type="Proteomes" id="UP000255101">
    <property type="component" value="Unassembled WGS sequence"/>
</dbReference>
<evidence type="ECO:0000256" key="2">
    <source>
        <dbReference type="ARBA" id="ARBA00022448"/>
    </source>
</evidence>